<feature type="domain" description="GPI inositol-deacylase winged helix" evidence="5">
    <location>
        <begin position="476"/>
        <end position="563"/>
    </location>
</feature>
<feature type="chain" id="PRO_5013221775" evidence="4">
    <location>
        <begin position="24"/>
        <end position="1146"/>
    </location>
</feature>
<dbReference type="PROSITE" id="PS50088">
    <property type="entry name" value="ANK_REPEAT"/>
    <property type="match status" value="6"/>
</dbReference>
<dbReference type="Pfam" id="PF13637">
    <property type="entry name" value="Ank_4"/>
    <property type="match status" value="1"/>
</dbReference>
<keyword evidence="2" id="KW-0040">ANK repeat</keyword>
<evidence type="ECO:0000259" key="6">
    <source>
        <dbReference type="Pfam" id="PF24883"/>
    </source>
</evidence>
<organism evidence="7 8">
    <name type="scientific">Emergomyces pasteurianus Ep9510</name>
    <dbReference type="NCBI Taxonomy" id="1447872"/>
    <lineage>
        <taxon>Eukaryota</taxon>
        <taxon>Fungi</taxon>
        <taxon>Dikarya</taxon>
        <taxon>Ascomycota</taxon>
        <taxon>Pezizomycotina</taxon>
        <taxon>Eurotiomycetes</taxon>
        <taxon>Eurotiomycetidae</taxon>
        <taxon>Onygenales</taxon>
        <taxon>Ajellomycetaceae</taxon>
        <taxon>Emergomyces</taxon>
    </lineage>
</organism>
<feature type="repeat" description="ANK" evidence="2">
    <location>
        <begin position="704"/>
        <end position="736"/>
    </location>
</feature>
<dbReference type="PROSITE" id="PS50297">
    <property type="entry name" value="ANK_REP_REGION"/>
    <property type="match status" value="4"/>
</dbReference>
<dbReference type="InterPro" id="IPR002110">
    <property type="entry name" value="Ankyrin_rpt"/>
</dbReference>
<dbReference type="PANTHER" id="PTHR10039">
    <property type="entry name" value="AMELOGENIN"/>
    <property type="match status" value="1"/>
</dbReference>
<accession>A0A1J9Q4T9</accession>
<dbReference type="OrthoDB" id="4184734at2759"/>
<dbReference type="Pfam" id="PF00023">
    <property type="entry name" value="Ank"/>
    <property type="match status" value="1"/>
</dbReference>
<dbReference type="InterPro" id="IPR027417">
    <property type="entry name" value="P-loop_NTPase"/>
</dbReference>
<gene>
    <name evidence="7" type="ORF">AJ78_07924</name>
</gene>
<evidence type="ECO:0000256" key="2">
    <source>
        <dbReference type="PROSITE-ProRule" id="PRU00023"/>
    </source>
</evidence>
<evidence type="ECO:0000313" key="7">
    <source>
        <dbReference type="EMBL" id="OJD11271.1"/>
    </source>
</evidence>
<sequence length="1146" mass="127189">MEAVSFAAAILALTKVVTGTVRAIDFYSSALKNALELELPRVKQEIEDLQAVLKNLELLAQKGDCSETGTASALPTLKAIRVGEKLALYEKELRNLSSRLNLGSRDDSKTKKLVQQLRWPLQKKETEQLILAIRGYTQSLVQALQTDQVFIALDMNNNMMGQQRSDTVRRNDTLHQNIARWLSAIDPLSNHRQAKSKWHPNTALWFTQSKHFEWWMAGAPAFCWLHGILGCGKTVMSCAVIEHLRHHLKFKPASALAYFYFDFSDPDKMTPDGMVRSLIKQFLHQCDTLPQRLVSLYEKSRSGNYEPEPSEFRTILRYFIDLFDESFIVLDALDECSDASAVLHIINDVLDNRFSKAHFLATSRKTRIIEEGVDSLQGRIQKVPMDIEKVNADIRVFVHECLQTDSRFKRWKNYPDIQEEIKTKTTNKSDGMFQWAVCQLEILGNCAHTATVHETLASSPMSLNAIYERILRAIDLKWRNYAAKVLQWLAFSARPLAIAELAEMFTINLDGHPQFDSKRKLFDPREILDMCSPLVIIDGAEGGNEVVRLSHFSVKELIMSNYLSTGSLSHYHISEKSANVEMVNICLAYLLHVGIQTTVNDEILKQFPLARYAARYWIHHLRTADTSTSIIRTLATKLLSFDSLVYLNWIRLCDPERPRDAPKYTRKRGSIPPPLYYMALTGLDSMTELLLEDGNNGNDSNISFYQSPLQAASAMGHTRVVKQLLEKGADDTLKKGGEWNPLRLATVGGHLEVVELLFNYATDIHIPSTLLPEAASRGHIDIVKLLLRRGCDPNVQDRVDGTALQSACTYGYDQIVFLLLENGADVNMRGGLNGGPLQAASSKGNLLICKHLLSKGADPNSKGGEWCSALKAASAHGHVEIVDELLKNSAVIDMVDGEGGSSLQAALARGHETVSHLLLCRGANHAWKGGIYDNVLQAASLGGVLSVVKHLVNRYDADVNTVGGKFGTALQAAASNGHVEVVEFLIDRGAKIDIPGGHYGSALLAASSKGRAEVVQVLLTHGAEANAMVDGFGFAIQEAAAHNRARVVRLLLENGANVNCTGGRRGLQNILELATRRGYLKVVCTILEWADKARVRLDGLEAAKVAAKECGRYEISSKLSWLDPPEEMKPYLRSSNRFEVPGFGSD</sequence>
<evidence type="ECO:0000256" key="3">
    <source>
        <dbReference type="SAM" id="Coils"/>
    </source>
</evidence>
<dbReference type="InterPro" id="IPR036770">
    <property type="entry name" value="Ankyrin_rpt-contain_sf"/>
</dbReference>
<feature type="domain" description="Nephrocystin 3-like N-terminal" evidence="6">
    <location>
        <begin position="202"/>
        <end position="364"/>
    </location>
</feature>
<dbReference type="PANTHER" id="PTHR10039:SF16">
    <property type="entry name" value="GPI INOSITOL-DEACYLASE"/>
    <property type="match status" value="1"/>
</dbReference>
<feature type="repeat" description="ANK" evidence="2">
    <location>
        <begin position="998"/>
        <end position="1030"/>
    </location>
</feature>
<keyword evidence="4" id="KW-0732">Signal</keyword>
<feature type="coiled-coil region" evidence="3">
    <location>
        <begin position="32"/>
        <end position="62"/>
    </location>
</feature>
<dbReference type="SMART" id="SM00248">
    <property type="entry name" value="ANK"/>
    <property type="match status" value="12"/>
</dbReference>
<dbReference type="PRINTS" id="PR01415">
    <property type="entry name" value="ANKYRIN"/>
</dbReference>
<dbReference type="Gene3D" id="3.40.50.300">
    <property type="entry name" value="P-loop containing nucleotide triphosphate hydrolases"/>
    <property type="match status" value="1"/>
</dbReference>
<dbReference type="InterPro" id="IPR054471">
    <property type="entry name" value="GPIID_WHD"/>
</dbReference>
<dbReference type="SUPFAM" id="SSF52540">
    <property type="entry name" value="P-loop containing nucleoside triphosphate hydrolases"/>
    <property type="match status" value="1"/>
</dbReference>
<keyword evidence="1" id="KW-0677">Repeat</keyword>
<feature type="repeat" description="ANK" evidence="2">
    <location>
        <begin position="799"/>
        <end position="831"/>
    </location>
</feature>
<feature type="repeat" description="ANK" evidence="2">
    <location>
        <begin position="965"/>
        <end position="997"/>
    </location>
</feature>
<keyword evidence="3" id="KW-0175">Coiled coil</keyword>
<feature type="signal peptide" evidence="4">
    <location>
        <begin position="1"/>
        <end position="23"/>
    </location>
</feature>
<dbReference type="Pfam" id="PF12796">
    <property type="entry name" value="Ank_2"/>
    <property type="match status" value="3"/>
</dbReference>
<evidence type="ECO:0000259" key="5">
    <source>
        <dbReference type="Pfam" id="PF22939"/>
    </source>
</evidence>
<reference evidence="7 8" key="1">
    <citation type="submission" date="2015-07" db="EMBL/GenBank/DDBJ databases">
        <title>Emmonsia species relationships and genome sequence.</title>
        <authorList>
            <consortium name="The Broad Institute Genomics Platform"/>
            <person name="Cuomo C.A."/>
            <person name="Munoz J.F."/>
            <person name="Imamovic A."/>
            <person name="Priest M.E."/>
            <person name="Young S."/>
            <person name="Clay O.K."/>
            <person name="McEwen J.G."/>
        </authorList>
    </citation>
    <scope>NUCLEOTIDE SEQUENCE [LARGE SCALE GENOMIC DNA]</scope>
    <source>
        <strain evidence="7 8">UAMH 9510</strain>
    </source>
</reference>
<comment type="caution">
    <text evidence="7">The sequence shown here is derived from an EMBL/GenBank/DDBJ whole genome shotgun (WGS) entry which is preliminary data.</text>
</comment>
<dbReference type="STRING" id="1447872.A0A1J9Q4T9"/>
<protein>
    <submittedName>
        <fullName evidence="7">Uncharacterized protein</fullName>
    </submittedName>
</protein>
<dbReference type="SUPFAM" id="SSF48403">
    <property type="entry name" value="Ankyrin repeat"/>
    <property type="match status" value="1"/>
</dbReference>
<dbReference type="Gene3D" id="1.25.40.20">
    <property type="entry name" value="Ankyrin repeat-containing domain"/>
    <property type="match status" value="2"/>
</dbReference>
<feature type="repeat" description="ANK" evidence="2">
    <location>
        <begin position="766"/>
        <end position="798"/>
    </location>
</feature>
<dbReference type="InterPro" id="IPR056884">
    <property type="entry name" value="NPHP3-like_N"/>
</dbReference>
<proteinExistence type="predicted"/>
<dbReference type="EMBL" id="LGRN01000575">
    <property type="protein sequence ID" value="OJD11271.1"/>
    <property type="molecule type" value="Genomic_DNA"/>
</dbReference>
<dbReference type="AlphaFoldDB" id="A0A1J9Q4T9"/>
<name>A0A1J9Q4T9_9EURO</name>
<feature type="repeat" description="ANK" evidence="2">
    <location>
        <begin position="737"/>
        <end position="769"/>
    </location>
</feature>
<dbReference type="Pfam" id="PF22939">
    <property type="entry name" value="WHD_GPIID"/>
    <property type="match status" value="1"/>
</dbReference>
<dbReference type="VEuPathDB" id="FungiDB:AJ78_07924"/>
<evidence type="ECO:0000256" key="1">
    <source>
        <dbReference type="ARBA" id="ARBA00022737"/>
    </source>
</evidence>
<keyword evidence="8" id="KW-1185">Reference proteome</keyword>
<dbReference type="Proteomes" id="UP000182235">
    <property type="component" value="Unassembled WGS sequence"/>
</dbReference>
<dbReference type="Pfam" id="PF24883">
    <property type="entry name" value="NPHP3_N"/>
    <property type="match status" value="1"/>
</dbReference>
<evidence type="ECO:0000256" key="4">
    <source>
        <dbReference type="SAM" id="SignalP"/>
    </source>
</evidence>
<evidence type="ECO:0000313" key="8">
    <source>
        <dbReference type="Proteomes" id="UP000182235"/>
    </source>
</evidence>